<comment type="caution">
    <text evidence="1">The sequence shown here is derived from an EMBL/GenBank/DDBJ whole genome shotgun (WGS) entry which is preliminary data.</text>
</comment>
<dbReference type="EMBL" id="BSKO01000002">
    <property type="protein sequence ID" value="GLO68260.1"/>
    <property type="molecule type" value="Genomic_DNA"/>
</dbReference>
<accession>A0ABQ5TS39</accession>
<name>A0ABQ5TS39_9BACI</name>
<proteinExistence type="predicted"/>
<sequence>MIKLIREYDGKWMVYNTQNSKVADILTINEYNYYPQTKTRYRVDYKGETQKSMIEHFSTAKSIAWKIVK</sequence>
<keyword evidence="2" id="KW-1185">Reference proteome</keyword>
<organism evidence="1 2">
    <name type="scientific">Oceanobacillus kimchii</name>
    <dbReference type="NCBI Taxonomy" id="746691"/>
    <lineage>
        <taxon>Bacteria</taxon>
        <taxon>Bacillati</taxon>
        <taxon>Bacillota</taxon>
        <taxon>Bacilli</taxon>
        <taxon>Bacillales</taxon>
        <taxon>Bacillaceae</taxon>
        <taxon>Oceanobacillus</taxon>
    </lineage>
</organism>
<dbReference type="RefSeq" id="WP_317958509.1">
    <property type="nucleotide sequence ID" value="NZ_BSKO01000002.1"/>
</dbReference>
<protein>
    <submittedName>
        <fullName evidence="1">Uncharacterized protein</fullName>
    </submittedName>
</protein>
<dbReference type="Proteomes" id="UP001275436">
    <property type="component" value="Unassembled WGS sequence"/>
</dbReference>
<evidence type="ECO:0000313" key="2">
    <source>
        <dbReference type="Proteomes" id="UP001275436"/>
    </source>
</evidence>
<gene>
    <name evidence="1" type="ORF">MACH08_40440</name>
</gene>
<evidence type="ECO:0000313" key="1">
    <source>
        <dbReference type="EMBL" id="GLO68260.1"/>
    </source>
</evidence>
<reference evidence="1 2" key="1">
    <citation type="submission" date="2023-02" db="EMBL/GenBank/DDBJ databases">
        <title>Oceanobacillus kimchii IFOP_LL358 isolated form Alexandrium catenella lab strain.</title>
        <authorList>
            <person name="Gajardo G."/>
            <person name="Ueki S."/>
            <person name="Maruyama F."/>
        </authorList>
    </citation>
    <scope>NUCLEOTIDE SEQUENCE [LARGE SCALE GENOMIC DNA]</scope>
    <source>
        <strain evidence="1 2">IFOP_LL358</strain>
    </source>
</reference>